<accession>A0A1I4S7K6</accession>
<evidence type="ECO:0000256" key="2">
    <source>
        <dbReference type="ARBA" id="ARBA00023015"/>
    </source>
</evidence>
<dbReference type="GO" id="GO:0006351">
    <property type="term" value="P:DNA-templated transcription"/>
    <property type="evidence" value="ECO:0007669"/>
    <property type="project" value="TreeGrafter"/>
</dbReference>
<dbReference type="Gene3D" id="1.10.10.10">
    <property type="entry name" value="Winged helix-like DNA-binding domain superfamily/Winged helix DNA-binding domain"/>
    <property type="match status" value="1"/>
</dbReference>
<dbReference type="GO" id="GO:0043565">
    <property type="term" value="F:sequence-specific DNA binding"/>
    <property type="evidence" value="ECO:0007669"/>
    <property type="project" value="TreeGrafter"/>
</dbReference>
<evidence type="ECO:0000256" key="1">
    <source>
        <dbReference type="ARBA" id="ARBA00009437"/>
    </source>
</evidence>
<dbReference type="EMBL" id="FOTQ01000010">
    <property type="protein sequence ID" value="SFM60449.1"/>
    <property type="molecule type" value="Genomic_DNA"/>
</dbReference>
<dbReference type="Proteomes" id="UP000199144">
    <property type="component" value="Unassembled WGS sequence"/>
</dbReference>
<comment type="similarity">
    <text evidence="1">Belongs to the LysR transcriptional regulatory family.</text>
</comment>
<dbReference type="AlphaFoldDB" id="A0A1I4S7K6"/>
<evidence type="ECO:0000259" key="6">
    <source>
        <dbReference type="Pfam" id="PF03466"/>
    </source>
</evidence>
<dbReference type="Pfam" id="PF00126">
    <property type="entry name" value="HTH_1"/>
    <property type="match status" value="1"/>
</dbReference>
<keyword evidence="4" id="KW-0804">Transcription</keyword>
<dbReference type="InterPro" id="IPR058163">
    <property type="entry name" value="LysR-type_TF_proteobact-type"/>
</dbReference>
<protein>
    <submittedName>
        <fullName evidence="7">Transcriptional regulator, LysR family</fullName>
    </submittedName>
</protein>
<keyword evidence="2" id="KW-0805">Transcription regulation</keyword>
<keyword evidence="8" id="KW-1185">Reference proteome</keyword>
<evidence type="ECO:0000256" key="4">
    <source>
        <dbReference type="ARBA" id="ARBA00023163"/>
    </source>
</evidence>
<evidence type="ECO:0000259" key="5">
    <source>
        <dbReference type="Pfam" id="PF00126"/>
    </source>
</evidence>
<dbReference type="GO" id="GO:0003700">
    <property type="term" value="F:DNA-binding transcription factor activity"/>
    <property type="evidence" value="ECO:0007669"/>
    <property type="project" value="InterPro"/>
</dbReference>
<dbReference type="Pfam" id="PF03466">
    <property type="entry name" value="LysR_substrate"/>
    <property type="match status" value="1"/>
</dbReference>
<evidence type="ECO:0000313" key="8">
    <source>
        <dbReference type="Proteomes" id="UP000199144"/>
    </source>
</evidence>
<gene>
    <name evidence="7" type="ORF">SAMN04488042_11037</name>
</gene>
<name>A0A1I4S7K6_9RHOB</name>
<dbReference type="STRING" id="254406.SAMN04488042_11037"/>
<dbReference type="Gene3D" id="3.40.190.290">
    <property type="match status" value="1"/>
</dbReference>
<dbReference type="PANTHER" id="PTHR30537:SF3">
    <property type="entry name" value="TRANSCRIPTIONAL REGULATORY PROTEIN"/>
    <property type="match status" value="1"/>
</dbReference>
<dbReference type="InterPro" id="IPR036388">
    <property type="entry name" value="WH-like_DNA-bd_sf"/>
</dbReference>
<organism evidence="7 8">
    <name type="scientific">Shimia aestuarii</name>
    <dbReference type="NCBI Taxonomy" id="254406"/>
    <lineage>
        <taxon>Bacteria</taxon>
        <taxon>Pseudomonadati</taxon>
        <taxon>Pseudomonadota</taxon>
        <taxon>Alphaproteobacteria</taxon>
        <taxon>Rhodobacterales</taxon>
        <taxon>Roseobacteraceae</taxon>
    </lineage>
</organism>
<dbReference type="PANTHER" id="PTHR30537">
    <property type="entry name" value="HTH-TYPE TRANSCRIPTIONAL REGULATOR"/>
    <property type="match status" value="1"/>
</dbReference>
<proteinExistence type="inferred from homology"/>
<feature type="domain" description="LysR substrate-binding" evidence="6">
    <location>
        <begin position="93"/>
        <end position="284"/>
    </location>
</feature>
<dbReference type="InterPro" id="IPR005119">
    <property type="entry name" value="LysR_subst-bd"/>
</dbReference>
<dbReference type="SUPFAM" id="SSF46785">
    <property type="entry name" value="Winged helix' DNA-binding domain"/>
    <property type="match status" value="1"/>
</dbReference>
<evidence type="ECO:0000313" key="7">
    <source>
        <dbReference type="EMBL" id="SFM60449.1"/>
    </source>
</evidence>
<dbReference type="SUPFAM" id="SSF53850">
    <property type="entry name" value="Periplasmic binding protein-like II"/>
    <property type="match status" value="1"/>
</dbReference>
<evidence type="ECO:0000256" key="3">
    <source>
        <dbReference type="ARBA" id="ARBA00023125"/>
    </source>
</evidence>
<feature type="domain" description="HTH lysR-type" evidence="5">
    <location>
        <begin position="8"/>
        <end position="67"/>
    </location>
</feature>
<dbReference type="InterPro" id="IPR036390">
    <property type="entry name" value="WH_DNA-bd_sf"/>
</dbReference>
<keyword evidence="3" id="KW-0238">DNA-binding</keyword>
<reference evidence="7 8" key="1">
    <citation type="submission" date="2016-10" db="EMBL/GenBank/DDBJ databases">
        <authorList>
            <person name="de Groot N.N."/>
        </authorList>
    </citation>
    <scope>NUCLEOTIDE SEQUENCE [LARGE SCALE GENOMIC DNA]</scope>
    <source>
        <strain evidence="7 8">DSM 15283</strain>
    </source>
</reference>
<dbReference type="InterPro" id="IPR000847">
    <property type="entry name" value="LysR_HTH_N"/>
</dbReference>
<sequence>MLVMNADWDDLKTVLYLVREASLAGAGTALGINYTTVARRVARAEQALDTILFERLADGYRATEAGRRVAEYAAEMEARELSLMRVLQGGDKRLSGALVVTAPQLLIGPYVAPVMARFNATHPEVNLHIKASNELVDLTRREADLAVRISRDPGDALMGVRVSEQQTASFAAPAWATRLAGGAETVVDWIVYERFQDVPKAALARFPKSRVVMTCDDMAAMVGAAVAGLGLVRMPMFLGRVTPGLVQVPALDPAPYADIWVVGHRDVWPSARVAAFRDMLVPHFRAHRADFVA</sequence>